<protein>
    <submittedName>
        <fullName evidence="1">Uncharacterized protein</fullName>
    </submittedName>
</protein>
<name>A0ABS7TG06_9GAMM</name>
<accession>A0ABS7TG06</accession>
<organism evidence="1 2">
    <name type="scientific">Thermomonas beijingensis</name>
    <dbReference type="NCBI Taxonomy" id="2872701"/>
    <lineage>
        <taxon>Bacteria</taxon>
        <taxon>Pseudomonadati</taxon>
        <taxon>Pseudomonadota</taxon>
        <taxon>Gammaproteobacteria</taxon>
        <taxon>Lysobacterales</taxon>
        <taxon>Lysobacteraceae</taxon>
        <taxon>Thermomonas</taxon>
    </lineage>
</organism>
<evidence type="ECO:0000313" key="1">
    <source>
        <dbReference type="EMBL" id="MBZ4186776.1"/>
    </source>
</evidence>
<keyword evidence="2" id="KW-1185">Reference proteome</keyword>
<evidence type="ECO:0000313" key="2">
    <source>
        <dbReference type="Proteomes" id="UP001430290"/>
    </source>
</evidence>
<reference evidence="1" key="1">
    <citation type="submission" date="2021-09" db="EMBL/GenBank/DDBJ databases">
        <authorList>
            <person name="Wu T."/>
            <person name="Guo S.Z."/>
        </authorList>
    </citation>
    <scope>NUCLEOTIDE SEQUENCE</scope>
    <source>
        <strain evidence="1">RSS-23</strain>
    </source>
</reference>
<dbReference type="EMBL" id="JAIQDJ010000006">
    <property type="protein sequence ID" value="MBZ4186776.1"/>
    <property type="molecule type" value="Genomic_DNA"/>
</dbReference>
<dbReference type="RefSeq" id="WP_223629446.1">
    <property type="nucleotide sequence ID" value="NZ_JAIQDJ010000006.1"/>
</dbReference>
<comment type="caution">
    <text evidence="1">The sequence shown here is derived from an EMBL/GenBank/DDBJ whole genome shotgun (WGS) entry which is preliminary data.</text>
</comment>
<sequence>MRQPQQQSIRTAPHRIAHGRGVFFAWRSIVGTRMVKRAMGAVFCLMVGMLLLGWGQSAHAQEPDYSRCMSGETGTNAPNGSIDCKTLEDAFAGARNAAYALNTYWSEIGSPWTAPHSTDG</sequence>
<gene>
    <name evidence="1" type="ORF">K7B09_10640</name>
</gene>
<dbReference type="Proteomes" id="UP001430290">
    <property type="component" value="Unassembled WGS sequence"/>
</dbReference>
<proteinExistence type="predicted"/>